<feature type="transmembrane region" description="Helical" evidence="2">
    <location>
        <begin position="483"/>
        <end position="507"/>
    </location>
</feature>
<feature type="transmembrane region" description="Helical" evidence="2">
    <location>
        <begin position="390"/>
        <end position="409"/>
    </location>
</feature>
<dbReference type="Pfam" id="PF03929">
    <property type="entry name" value="PepSY_TM"/>
    <property type="match status" value="1"/>
</dbReference>
<proteinExistence type="predicted"/>
<dbReference type="InterPro" id="IPR005625">
    <property type="entry name" value="PepSY-ass_TM"/>
</dbReference>
<evidence type="ECO:0000256" key="1">
    <source>
        <dbReference type="SAM" id="MobiDB-lite"/>
    </source>
</evidence>
<feature type="transmembrane region" description="Helical" evidence="2">
    <location>
        <begin position="151"/>
        <end position="175"/>
    </location>
</feature>
<feature type="transmembrane region" description="Helical" evidence="2">
    <location>
        <begin position="196"/>
        <end position="221"/>
    </location>
</feature>
<keyword evidence="2" id="KW-1133">Transmembrane helix</keyword>
<feature type="transmembrane region" description="Helical" evidence="2">
    <location>
        <begin position="421"/>
        <end position="440"/>
    </location>
</feature>
<protein>
    <submittedName>
        <fullName evidence="3">PepSY domain-containing protein</fullName>
    </submittedName>
</protein>
<dbReference type="PANTHER" id="PTHR34219:SF4">
    <property type="entry name" value="PEPSY DOMAIN-CONTAINING PROTEIN"/>
    <property type="match status" value="1"/>
</dbReference>
<comment type="caution">
    <text evidence="3">The sequence shown here is derived from an EMBL/GenBank/DDBJ whole genome shotgun (WGS) entry which is preliminary data.</text>
</comment>
<organism evidence="3">
    <name type="scientific">Caulobacter sp. 602-2</name>
    <dbReference type="NCBI Taxonomy" id="2710887"/>
    <lineage>
        <taxon>Bacteria</taxon>
        <taxon>Pseudomonadati</taxon>
        <taxon>Pseudomonadota</taxon>
        <taxon>Alphaproteobacteria</taxon>
        <taxon>Caulobacterales</taxon>
        <taxon>Caulobacteraceae</taxon>
        <taxon>Caulobacter</taxon>
    </lineage>
</organism>
<keyword evidence="2" id="KW-0812">Transmembrane</keyword>
<dbReference type="EMBL" id="JAAKGT010000002">
    <property type="protein sequence ID" value="NGM48955.1"/>
    <property type="molecule type" value="Genomic_DNA"/>
</dbReference>
<evidence type="ECO:0000256" key="2">
    <source>
        <dbReference type="SAM" id="Phobius"/>
    </source>
</evidence>
<feature type="transmembrane region" description="Helical" evidence="2">
    <location>
        <begin position="21"/>
        <end position="42"/>
    </location>
</feature>
<feature type="transmembrane region" description="Helical" evidence="2">
    <location>
        <begin position="347"/>
        <end position="369"/>
    </location>
</feature>
<dbReference type="AlphaFoldDB" id="A0A6G4QUM4"/>
<evidence type="ECO:0000313" key="3">
    <source>
        <dbReference type="EMBL" id="NGM48955.1"/>
    </source>
</evidence>
<feature type="transmembrane region" description="Helical" evidence="2">
    <location>
        <begin position="452"/>
        <end position="471"/>
    </location>
</feature>
<reference evidence="3" key="1">
    <citation type="submission" date="2020-02" db="EMBL/GenBank/DDBJ databases">
        <authorList>
            <person name="Gao J."/>
            <person name="Sun J."/>
        </authorList>
    </citation>
    <scope>NUCLEOTIDE SEQUENCE</scope>
    <source>
        <strain evidence="3">602-2</strain>
    </source>
</reference>
<gene>
    <name evidence="3" type="ORF">G5B46_04985</name>
</gene>
<dbReference type="PANTHER" id="PTHR34219">
    <property type="entry name" value="IRON-REGULATED INNER MEMBRANE PROTEIN-RELATED"/>
    <property type="match status" value="1"/>
</dbReference>
<sequence length="540" mass="58191">MKGAGPKSQGFRQSQAGLHTWTGLLVGWILYLIFLNGAVSYWREEITRWSRPEIGATRDVETVARGAVAHLQATAPKAASWSISLPDERASGATATFREKGRPAPRRGVDPNAVTIGPDGQVAQPRDTEGGDVFYRLHFDLRYVPVIWGRWVAGFCAMFMLVAIVSGVITHKKIFADFFTFRPGKGQRSWLDGHNALAVLALPFHAMITYTGLVTLMVLYVPWGVAANYPSKTAYYAQSITRAKPVKPSGEAAPMVDIGTVLASAERAWDGGHAGLIRIDAPNDAAARITLTRRASDTLVDGRWEIVFDGVTGKIRSQVEPTSSGMIARGGMIGLHAGRFAPMTLRWLFFLSGLAGTAMVATGLVLWIAKRRQKLADPARPHFGFRLVERLNVGTIAGLPAAMAVFLWANRLLPTTLTGRADWEVHAMFIAWGGLLLHGFVRPPRKGWIEQLSLTAALLAGLPVFNLLVTQRGVLASLLAGDMAMAVMDLVLLALGGAFAAMALGVVRHKPGAPKARKAKAVAPPPVQPAVVREPAEAEA</sequence>
<feature type="region of interest" description="Disordered" evidence="1">
    <location>
        <begin position="515"/>
        <end position="540"/>
    </location>
</feature>
<keyword evidence="2" id="KW-0472">Membrane</keyword>
<name>A0A6G4QUM4_9CAUL</name>
<dbReference type="RefSeq" id="WP_165256717.1">
    <property type="nucleotide sequence ID" value="NZ_JAAKGT010000002.1"/>
</dbReference>
<accession>A0A6G4QUM4</accession>